<dbReference type="Gene3D" id="1.10.490.110">
    <property type="entry name" value="Uncharacterized conserved protein DUF2267"/>
    <property type="match status" value="1"/>
</dbReference>
<dbReference type="InterPro" id="IPR018727">
    <property type="entry name" value="DUF2267"/>
</dbReference>
<dbReference type="Proteomes" id="UP000030185">
    <property type="component" value="Unassembled WGS sequence"/>
</dbReference>
<dbReference type="eggNOG" id="COG5502">
    <property type="taxonomic scope" value="Bacteria"/>
</dbReference>
<dbReference type="InterPro" id="IPR038282">
    <property type="entry name" value="DUF2267_sf"/>
</dbReference>
<name>A0A098LE82_9BACT</name>
<dbReference type="AlphaFoldDB" id="A0A098LE82"/>
<organism evidence="1 2">
    <name type="scientific">Sporocytophaga myxococcoides</name>
    <dbReference type="NCBI Taxonomy" id="153721"/>
    <lineage>
        <taxon>Bacteria</taxon>
        <taxon>Pseudomonadati</taxon>
        <taxon>Bacteroidota</taxon>
        <taxon>Cytophagia</taxon>
        <taxon>Cytophagales</taxon>
        <taxon>Cytophagaceae</taxon>
        <taxon>Sporocytophaga</taxon>
    </lineage>
</organism>
<protein>
    <submittedName>
        <fullName evidence="1">Uncharacterized protein</fullName>
    </submittedName>
</protein>
<proteinExistence type="predicted"/>
<gene>
    <name evidence="1" type="ORF">MYP_1816</name>
</gene>
<accession>A0A098LE82</accession>
<evidence type="ECO:0000313" key="1">
    <source>
        <dbReference type="EMBL" id="GAL84588.1"/>
    </source>
</evidence>
<evidence type="ECO:0000313" key="2">
    <source>
        <dbReference type="Proteomes" id="UP000030185"/>
    </source>
</evidence>
<sequence>MFLKAVYVENWKYREKPRRHKNIEDFTRAVEEEQRAYGESRFDWDISTEEIVRTVLDSLGKYISEGEFEDIAAELPQPLKDLVQIKIKT</sequence>
<comment type="caution">
    <text evidence="1">The sequence shown here is derived from an EMBL/GenBank/DDBJ whole genome shotgun (WGS) entry which is preliminary data.</text>
</comment>
<dbReference type="EMBL" id="BBLT01000003">
    <property type="protein sequence ID" value="GAL84588.1"/>
    <property type="molecule type" value="Genomic_DNA"/>
</dbReference>
<dbReference type="Pfam" id="PF10025">
    <property type="entry name" value="DUF2267"/>
    <property type="match status" value="1"/>
</dbReference>
<keyword evidence="2" id="KW-1185">Reference proteome</keyword>
<reference evidence="1 2" key="1">
    <citation type="submission" date="2014-09" db="EMBL/GenBank/DDBJ databases">
        <title>Sporocytophaga myxococcoides PG-01 genome sequencing.</title>
        <authorList>
            <person name="Liu L."/>
            <person name="Gao P.J."/>
            <person name="Chen G.J."/>
            <person name="Wang L.S."/>
        </authorList>
    </citation>
    <scope>NUCLEOTIDE SEQUENCE [LARGE SCALE GENOMIC DNA]</scope>
    <source>
        <strain evidence="1 2">PG-01</strain>
    </source>
</reference>